<dbReference type="InterPro" id="IPR001569">
    <property type="entry name" value="Ribosomal_eL37"/>
</dbReference>
<dbReference type="InterPro" id="IPR011331">
    <property type="entry name" value="Ribosomal_eL37/eL43"/>
</dbReference>
<dbReference type="GO" id="GO:0008270">
    <property type="term" value="F:zinc ion binding"/>
    <property type="evidence" value="ECO:0007669"/>
    <property type="project" value="UniProtKB-KW"/>
</dbReference>
<sequence length="134" mass="14903">MVIWDNQAVDSLWFSFVDLPGSYLPAGGVSHCEGFLAWSYSTKGTTSFGRRLTKSHGLCIRCGKRSFHTQQKHCASCGFPNRKMRSFNWSIKAKRRRTTGSGRCRHLKLVDRRAKNGFKEGTVVKKAGSAAASS</sequence>
<dbReference type="GO" id="GO:0003735">
    <property type="term" value="F:structural constituent of ribosome"/>
    <property type="evidence" value="ECO:0007669"/>
    <property type="project" value="InterPro"/>
</dbReference>
<dbReference type="InterPro" id="IPR011332">
    <property type="entry name" value="Ribosomal_zn-bd"/>
</dbReference>
<dbReference type="Pfam" id="PF01907">
    <property type="entry name" value="Ribosomal_L37e"/>
    <property type="match status" value="1"/>
</dbReference>
<evidence type="ECO:0000256" key="2">
    <source>
        <dbReference type="ARBA" id="ARBA00022723"/>
    </source>
</evidence>
<keyword evidence="2" id="KW-0479">Metal-binding</keyword>
<keyword evidence="8" id="KW-0687">Ribonucleoprotein</keyword>
<dbReference type="EMBL" id="JAAPAO010000160">
    <property type="protein sequence ID" value="KAF4670045.1"/>
    <property type="molecule type" value="Genomic_DNA"/>
</dbReference>
<dbReference type="OrthoDB" id="10259236at2759"/>
<keyword evidence="5" id="KW-0862">Zinc</keyword>
<evidence type="ECO:0000313" key="9">
    <source>
        <dbReference type="EMBL" id="KAF4670045.1"/>
    </source>
</evidence>
<dbReference type="FunFam" id="2.20.25.30:FF:000001">
    <property type="entry name" value="Ribosomal protein L37"/>
    <property type="match status" value="1"/>
</dbReference>
<comment type="similarity">
    <text evidence="1">Belongs to the eukaryotic ribosomal protein eL37 family.</text>
</comment>
<evidence type="ECO:0000256" key="6">
    <source>
        <dbReference type="ARBA" id="ARBA00022884"/>
    </source>
</evidence>
<evidence type="ECO:0000256" key="8">
    <source>
        <dbReference type="ARBA" id="ARBA00023274"/>
    </source>
</evidence>
<keyword evidence="4" id="KW-0863">Zinc-finger</keyword>
<gene>
    <name evidence="9" type="primary">RPL37</name>
    <name evidence="9" type="ORF">FOL47_002276</name>
</gene>
<keyword evidence="7 9" id="KW-0689">Ribosomal protein</keyword>
<dbReference type="InterPro" id="IPR018267">
    <property type="entry name" value="Ribosomal_eL37_CS"/>
</dbReference>
<reference evidence="9 10" key="1">
    <citation type="submission" date="2020-04" db="EMBL/GenBank/DDBJ databases">
        <title>Perkinsus chesapeaki whole genome sequence.</title>
        <authorList>
            <person name="Bogema D.R."/>
        </authorList>
    </citation>
    <scope>NUCLEOTIDE SEQUENCE [LARGE SCALE GENOMIC DNA]</scope>
    <source>
        <strain evidence="9">ATCC PRA-425</strain>
    </source>
</reference>
<dbReference type="SUPFAM" id="SSF57829">
    <property type="entry name" value="Zn-binding ribosomal proteins"/>
    <property type="match status" value="1"/>
</dbReference>
<comment type="caution">
    <text evidence="9">The sequence shown here is derived from an EMBL/GenBank/DDBJ whole genome shotgun (WGS) entry which is preliminary data.</text>
</comment>
<protein>
    <submittedName>
        <fullName evidence="9">60S ribosomal protein L37</fullName>
    </submittedName>
</protein>
<evidence type="ECO:0000256" key="5">
    <source>
        <dbReference type="ARBA" id="ARBA00022833"/>
    </source>
</evidence>
<keyword evidence="10" id="KW-1185">Reference proteome</keyword>
<dbReference type="PANTHER" id="PTHR10768">
    <property type="entry name" value="60S RIBOSOMAL PROTEIN L37"/>
    <property type="match status" value="1"/>
</dbReference>
<name>A0A7J6MER3_PERCH</name>
<keyword evidence="3" id="KW-0699">rRNA-binding</keyword>
<organism evidence="9 10">
    <name type="scientific">Perkinsus chesapeaki</name>
    <name type="common">Clam parasite</name>
    <name type="synonym">Perkinsus andrewsi</name>
    <dbReference type="NCBI Taxonomy" id="330153"/>
    <lineage>
        <taxon>Eukaryota</taxon>
        <taxon>Sar</taxon>
        <taxon>Alveolata</taxon>
        <taxon>Perkinsozoa</taxon>
        <taxon>Perkinsea</taxon>
        <taxon>Perkinsida</taxon>
        <taxon>Perkinsidae</taxon>
        <taxon>Perkinsus</taxon>
    </lineage>
</organism>
<proteinExistence type="inferred from homology"/>
<evidence type="ECO:0000256" key="1">
    <source>
        <dbReference type="ARBA" id="ARBA00009805"/>
    </source>
</evidence>
<dbReference type="GO" id="GO:0022625">
    <property type="term" value="C:cytosolic large ribosomal subunit"/>
    <property type="evidence" value="ECO:0007669"/>
    <property type="project" value="TreeGrafter"/>
</dbReference>
<dbReference type="PANTHER" id="PTHR10768:SF0">
    <property type="entry name" value="RIBOSOMAL PROTEIN L37"/>
    <property type="match status" value="1"/>
</dbReference>
<evidence type="ECO:0000256" key="3">
    <source>
        <dbReference type="ARBA" id="ARBA00022730"/>
    </source>
</evidence>
<keyword evidence="6" id="KW-0694">RNA-binding</keyword>
<evidence type="ECO:0000256" key="7">
    <source>
        <dbReference type="ARBA" id="ARBA00022980"/>
    </source>
</evidence>
<dbReference type="PROSITE" id="PS01077">
    <property type="entry name" value="RIBOSOMAL_L37E"/>
    <property type="match status" value="1"/>
</dbReference>
<evidence type="ECO:0000256" key="4">
    <source>
        <dbReference type="ARBA" id="ARBA00022771"/>
    </source>
</evidence>
<dbReference type="GO" id="GO:0019843">
    <property type="term" value="F:rRNA binding"/>
    <property type="evidence" value="ECO:0007669"/>
    <property type="project" value="UniProtKB-KW"/>
</dbReference>
<dbReference type="AlphaFoldDB" id="A0A7J6MER3"/>
<dbReference type="Gene3D" id="2.20.25.30">
    <property type="match status" value="1"/>
</dbReference>
<dbReference type="GO" id="GO:0006412">
    <property type="term" value="P:translation"/>
    <property type="evidence" value="ECO:0007669"/>
    <property type="project" value="InterPro"/>
</dbReference>
<dbReference type="Proteomes" id="UP000591131">
    <property type="component" value="Unassembled WGS sequence"/>
</dbReference>
<evidence type="ECO:0000313" key="10">
    <source>
        <dbReference type="Proteomes" id="UP000591131"/>
    </source>
</evidence>
<accession>A0A7J6MER3</accession>